<sequence length="317" mass="33673">MHTVITGGAGLIGSHLAARLLDDGHRVTVIDNLSTGHRANLDEVEQHPAFTFRDADITDRRAFARLDEVSGIVHLACPAAPAMYQQRPIETLWAGSAGTLNALEAAAAHGARIVLASSSDVYGDTPIHPQLETCLGAVDPLGPRSAYQVAKVFTEAAAFAYHRGEGALVGVIRPFNVYGPHMWHSDSRAVPAFCAAALAGRTLTLHGGAQTRSLLYVSDAVDAISAMLDSQEFGPVNIGATEEVSVKELAMMIIAAAGSGQLDIAEAREQEAPARCPDLSRARELLDWAPRVSLAEGIALTIGWMREHRNGYEVAKA</sequence>
<dbReference type="GO" id="GO:0042732">
    <property type="term" value="P:D-xylose metabolic process"/>
    <property type="evidence" value="ECO:0007669"/>
    <property type="project" value="InterPro"/>
</dbReference>
<evidence type="ECO:0000313" key="15">
    <source>
        <dbReference type="Proteomes" id="UP000255082"/>
    </source>
</evidence>
<keyword evidence="5" id="KW-0735">Signal-anchor</keyword>
<dbReference type="GO" id="GO:0033320">
    <property type="term" value="P:UDP-D-xylose biosynthetic process"/>
    <property type="evidence" value="ECO:0007669"/>
    <property type="project" value="UniProtKB-UniPathway"/>
</dbReference>
<gene>
    <name evidence="14" type="primary">strE_2</name>
    <name evidence="14" type="ORF">NCTC13184_07385</name>
</gene>
<evidence type="ECO:0000256" key="4">
    <source>
        <dbReference type="ARBA" id="ARBA00022793"/>
    </source>
</evidence>
<dbReference type="InterPro" id="IPR044516">
    <property type="entry name" value="UXS-like"/>
</dbReference>
<evidence type="ECO:0000313" key="14">
    <source>
        <dbReference type="EMBL" id="SUH72029.1"/>
    </source>
</evidence>
<dbReference type="EC" id="4.2.1.46" evidence="14"/>
<dbReference type="PANTHER" id="PTHR43078">
    <property type="entry name" value="UDP-GLUCURONIC ACID DECARBOXYLASE-RELATED"/>
    <property type="match status" value="1"/>
</dbReference>
<dbReference type="GO" id="GO:0008460">
    <property type="term" value="F:dTDP-glucose 4,6-dehydratase activity"/>
    <property type="evidence" value="ECO:0007669"/>
    <property type="project" value="UniProtKB-EC"/>
</dbReference>
<evidence type="ECO:0000256" key="11">
    <source>
        <dbReference type="ARBA" id="ARBA00023239"/>
    </source>
</evidence>
<dbReference type="GO" id="GO:0070403">
    <property type="term" value="F:NAD+ binding"/>
    <property type="evidence" value="ECO:0007669"/>
    <property type="project" value="InterPro"/>
</dbReference>
<dbReference type="GO" id="GO:0005737">
    <property type="term" value="C:cytoplasm"/>
    <property type="evidence" value="ECO:0007669"/>
    <property type="project" value="TreeGrafter"/>
</dbReference>
<dbReference type="FunFam" id="3.40.50.720:FF:000065">
    <property type="entry name" value="UDP-glucuronic acid decarboxylase 1"/>
    <property type="match status" value="1"/>
</dbReference>
<evidence type="ECO:0000256" key="12">
    <source>
        <dbReference type="ARBA" id="ARBA00037859"/>
    </source>
</evidence>
<dbReference type="UniPathway" id="UPA00796">
    <property type="reaction ID" value="UER00771"/>
</dbReference>
<dbReference type="AlphaFoldDB" id="A0A379X4N8"/>
<dbReference type="PANTHER" id="PTHR43078:SF6">
    <property type="entry name" value="UDP-GLUCURONIC ACID DECARBOXYLASE 1"/>
    <property type="match status" value="1"/>
</dbReference>
<evidence type="ECO:0000256" key="6">
    <source>
        <dbReference type="ARBA" id="ARBA00022989"/>
    </source>
</evidence>
<keyword evidence="8" id="KW-0333">Golgi apparatus</keyword>
<evidence type="ECO:0000256" key="3">
    <source>
        <dbReference type="ARBA" id="ARBA00022692"/>
    </source>
</evidence>
<dbReference type="InterPro" id="IPR036291">
    <property type="entry name" value="NAD(P)-bd_dom_sf"/>
</dbReference>
<name>A0A379X4N8_9NOCA</name>
<dbReference type="OrthoDB" id="9801785at2"/>
<dbReference type="GO" id="GO:0048040">
    <property type="term" value="F:UDP-glucuronate decarboxylase activity"/>
    <property type="evidence" value="ECO:0007669"/>
    <property type="project" value="TreeGrafter"/>
</dbReference>
<organism evidence="14 15">
    <name type="scientific">Nocardia africana</name>
    <dbReference type="NCBI Taxonomy" id="134964"/>
    <lineage>
        <taxon>Bacteria</taxon>
        <taxon>Bacillati</taxon>
        <taxon>Actinomycetota</taxon>
        <taxon>Actinomycetes</taxon>
        <taxon>Mycobacteriales</taxon>
        <taxon>Nocardiaceae</taxon>
        <taxon>Nocardia</taxon>
    </lineage>
</organism>
<dbReference type="RefSeq" id="WP_062968104.1">
    <property type="nucleotide sequence ID" value="NZ_JAJFOE010000004.1"/>
</dbReference>
<feature type="domain" description="NAD-dependent epimerase/dehydratase" evidence="13">
    <location>
        <begin position="4"/>
        <end position="239"/>
    </location>
</feature>
<keyword evidence="4" id="KW-0210">Decarboxylase</keyword>
<evidence type="ECO:0000259" key="13">
    <source>
        <dbReference type="Pfam" id="PF01370"/>
    </source>
</evidence>
<comment type="subcellular location">
    <subcellularLocation>
        <location evidence="2">Golgi apparatus membrane</location>
        <topology evidence="2">Single-pass type II membrane protein</topology>
    </subcellularLocation>
    <subcellularLocation>
        <location evidence="12">Golgi apparatus</location>
        <location evidence="12">Golgi stack membrane</location>
    </subcellularLocation>
</comment>
<dbReference type="EMBL" id="UGRU01000002">
    <property type="protein sequence ID" value="SUH72029.1"/>
    <property type="molecule type" value="Genomic_DNA"/>
</dbReference>
<dbReference type="Gene3D" id="3.40.50.720">
    <property type="entry name" value="NAD(P)-binding Rossmann-like Domain"/>
    <property type="match status" value="1"/>
</dbReference>
<reference evidence="14 15" key="1">
    <citation type="submission" date="2018-06" db="EMBL/GenBank/DDBJ databases">
        <authorList>
            <consortium name="Pathogen Informatics"/>
            <person name="Doyle S."/>
        </authorList>
    </citation>
    <scope>NUCLEOTIDE SEQUENCE [LARGE SCALE GENOMIC DNA]</scope>
    <source>
        <strain evidence="14 15">NCTC13184</strain>
    </source>
</reference>
<evidence type="ECO:0000256" key="8">
    <source>
        <dbReference type="ARBA" id="ARBA00023034"/>
    </source>
</evidence>
<evidence type="ECO:0000256" key="7">
    <source>
        <dbReference type="ARBA" id="ARBA00023027"/>
    </source>
</evidence>
<accession>A0A379X4N8</accession>
<dbReference type="Pfam" id="PF01370">
    <property type="entry name" value="Epimerase"/>
    <property type="match status" value="1"/>
</dbReference>
<evidence type="ECO:0000256" key="10">
    <source>
        <dbReference type="ARBA" id="ARBA00023180"/>
    </source>
</evidence>
<evidence type="ECO:0000256" key="2">
    <source>
        <dbReference type="ARBA" id="ARBA00004323"/>
    </source>
</evidence>
<protein>
    <submittedName>
        <fullName evidence="14">dTDP-glucose 4,6-dehydratase</fullName>
        <ecNumber evidence="14">4.2.1.46</ecNumber>
    </submittedName>
</protein>
<keyword evidence="6" id="KW-1133">Transmembrane helix</keyword>
<keyword evidence="7" id="KW-0520">NAD</keyword>
<keyword evidence="11 14" id="KW-0456">Lyase</keyword>
<keyword evidence="9" id="KW-0472">Membrane</keyword>
<proteinExistence type="predicted"/>
<evidence type="ECO:0000256" key="9">
    <source>
        <dbReference type="ARBA" id="ARBA00023136"/>
    </source>
</evidence>
<comment type="cofactor">
    <cofactor evidence="1">
        <name>NAD(+)</name>
        <dbReference type="ChEBI" id="CHEBI:57540"/>
    </cofactor>
</comment>
<keyword evidence="3" id="KW-0812">Transmembrane</keyword>
<dbReference type="Proteomes" id="UP000255082">
    <property type="component" value="Unassembled WGS sequence"/>
</dbReference>
<evidence type="ECO:0000256" key="1">
    <source>
        <dbReference type="ARBA" id="ARBA00001911"/>
    </source>
</evidence>
<keyword evidence="10" id="KW-0325">Glycoprotein</keyword>
<dbReference type="SUPFAM" id="SSF51735">
    <property type="entry name" value="NAD(P)-binding Rossmann-fold domains"/>
    <property type="match status" value="1"/>
</dbReference>
<dbReference type="InterPro" id="IPR001509">
    <property type="entry name" value="Epimerase_deHydtase"/>
</dbReference>
<evidence type="ECO:0000256" key="5">
    <source>
        <dbReference type="ARBA" id="ARBA00022968"/>
    </source>
</evidence>